<dbReference type="Proteomes" id="UP001526426">
    <property type="component" value="Unassembled WGS sequence"/>
</dbReference>
<name>A0ABT3L892_9CYAN</name>
<evidence type="ECO:0000256" key="2">
    <source>
        <dbReference type="ARBA" id="ARBA00007599"/>
    </source>
</evidence>
<keyword evidence="5" id="KW-0819">tRNA processing</keyword>
<comment type="similarity">
    <text evidence="2">Belongs to the TsaE family.</text>
</comment>
<proteinExistence type="inferred from homology"/>
<keyword evidence="4" id="KW-0963">Cytoplasm</keyword>
<evidence type="ECO:0000256" key="9">
    <source>
        <dbReference type="ARBA" id="ARBA00022842"/>
    </source>
</evidence>
<comment type="caution">
    <text evidence="11">The sequence shown here is derived from an EMBL/GenBank/DDBJ whole genome shotgun (WGS) entry which is preliminary data.</text>
</comment>
<evidence type="ECO:0000256" key="5">
    <source>
        <dbReference type="ARBA" id="ARBA00022694"/>
    </source>
</evidence>
<keyword evidence="7" id="KW-0547">Nucleotide-binding</keyword>
<dbReference type="InterPro" id="IPR003442">
    <property type="entry name" value="T6A_TsaE"/>
</dbReference>
<dbReference type="PANTHER" id="PTHR33540:SF2">
    <property type="entry name" value="TRNA THREONYLCARBAMOYLADENOSINE BIOSYNTHESIS PROTEIN TSAE"/>
    <property type="match status" value="1"/>
</dbReference>
<keyword evidence="12" id="KW-1185">Reference proteome</keyword>
<dbReference type="SUPFAM" id="SSF52540">
    <property type="entry name" value="P-loop containing nucleoside triphosphate hydrolases"/>
    <property type="match status" value="1"/>
</dbReference>
<organism evidence="11 12">
    <name type="scientific">Spirulina subsalsa FACHB-351</name>
    <dbReference type="NCBI Taxonomy" id="234711"/>
    <lineage>
        <taxon>Bacteria</taxon>
        <taxon>Bacillati</taxon>
        <taxon>Cyanobacteriota</taxon>
        <taxon>Cyanophyceae</taxon>
        <taxon>Spirulinales</taxon>
        <taxon>Spirulinaceae</taxon>
        <taxon>Spirulina</taxon>
    </lineage>
</organism>
<evidence type="ECO:0000256" key="1">
    <source>
        <dbReference type="ARBA" id="ARBA00004496"/>
    </source>
</evidence>
<reference evidence="11 12" key="1">
    <citation type="submission" date="2021-08" db="EMBL/GenBank/DDBJ databases">
        <title>Draft genome sequence of Spirulina subsalsa with high tolerance to salinity and hype-accumulation of phycocyanin.</title>
        <authorList>
            <person name="Pei H."/>
            <person name="Jiang L."/>
        </authorList>
    </citation>
    <scope>NUCLEOTIDE SEQUENCE [LARGE SCALE GENOMIC DNA]</scope>
    <source>
        <strain evidence="11 12">FACHB-351</strain>
    </source>
</reference>
<dbReference type="EMBL" id="JAIHOM010000086">
    <property type="protein sequence ID" value="MCW6037738.1"/>
    <property type="molecule type" value="Genomic_DNA"/>
</dbReference>
<dbReference type="NCBIfam" id="TIGR00150">
    <property type="entry name" value="T6A_YjeE"/>
    <property type="match status" value="1"/>
</dbReference>
<evidence type="ECO:0000313" key="12">
    <source>
        <dbReference type="Proteomes" id="UP001526426"/>
    </source>
</evidence>
<protein>
    <recommendedName>
        <fullName evidence="3">tRNA threonylcarbamoyladenosine biosynthesis protein TsaE</fullName>
    </recommendedName>
    <alternativeName>
        <fullName evidence="10">t(6)A37 threonylcarbamoyladenosine biosynthesis protein TsaE</fullName>
    </alternativeName>
</protein>
<evidence type="ECO:0000256" key="6">
    <source>
        <dbReference type="ARBA" id="ARBA00022723"/>
    </source>
</evidence>
<evidence type="ECO:0000256" key="10">
    <source>
        <dbReference type="ARBA" id="ARBA00032441"/>
    </source>
</evidence>
<dbReference type="PANTHER" id="PTHR33540">
    <property type="entry name" value="TRNA THREONYLCARBAMOYLADENOSINE BIOSYNTHESIS PROTEIN TSAE"/>
    <property type="match status" value="1"/>
</dbReference>
<keyword evidence="6" id="KW-0479">Metal-binding</keyword>
<sequence>MEDKIELPDCDLAALQAFGRRLGETIPPATILLLSGELGAGKTTFVQALGEGLGIKEPILSPTFTLINEYVEGRLPLYHIDLYRLQPQEVESLALETYWDGIEVEAGITAIEWAERLPELPPRYWSITLYSAPHNTRRLLFEKVGYSEQ</sequence>
<dbReference type="Gene3D" id="3.40.50.300">
    <property type="entry name" value="P-loop containing nucleotide triphosphate hydrolases"/>
    <property type="match status" value="1"/>
</dbReference>
<evidence type="ECO:0000256" key="7">
    <source>
        <dbReference type="ARBA" id="ARBA00022741"/>
    </source>
</evidence>
<evidence type="ECO:0000256" key="8">
    <source>
        <dbReference type="ARBA" id="ARBA00022840"/>
    </source>
</evidence>
<keyword evidence="8" id="KW-0067">ATP-binding</keyword>
<gene>
    <name evidence="11" type="primary">tsaE</name>
    <name evidence="11" type="ORF">K4A83_15880</name>
</gene>
<evidence type="ECO:0000313" key="11">
    <source>
        <dbReference type="EMBL" id="MCW6037738.1"/>
    </source>
</evidence>
<evidence type="ECO:0000256" key="3">
    <source>
        <dbReference type="ARBA" id="ARBA00019010"/>
    </source>
</evidence>
<evidence type="ECO:0000256" key="4">
    <source>
        <dbReference type="ARBA" id="ARBA00022490"/>
    </source>
</evidence>
<accession>A0ABT3L892</accession>
<comment type="subcellular location">
    <subcellularLocation>
        <location evidence="1">Cytoplasm</location>
    </subcellularLocation>
</comment>
<dbReference type="Pfam" id="PF02367">
    <property type="entry name" value="TsaE"/>
    <property type="match status" value="1"/>
</dbReference>
<dbReference type="InterPro" id="IPR027417">
    <property type="entry name" value="P-loop_NTPase"/>
</dbReference>
<keyword evidence="9" id="KW-0460">Magnesium</keyword>